<dbReference type="Gene3D" id="3.40.50.2000">
    <property type="entry name" value="Glycogen Phosphorylase B"/>
    <property type="match status" value="1"/>
</dbReference>
<keyword evidence="1" id="KW-0328">Glycosyltransferase</keyword>
<feature type="non-terminal residue" evidence="3">
    <location>
        <position position="1"/>
    </location>
</feature>
<gene>
    <name evidence="3" type="ORF">ENL19_02595</name>
</gene>
<dbReference type="GO" id="GO:0009244">
    <property type="term" value="P:lipopolysaccharide core region biosynthetic process"/>
    <property type="evidence" value="ECO:0007669"/>
    <property type="project" value="TreeGrafter"/>
</dbReference>
<dbReference type="PANTHER" id="PTHR30160:SF7">
    <property type="entry name" value="ADP-HEPTOSE--LPS HEPTOSYLTRANSFERASE 2"/>
    <property type="match status" value="1"/>
</dbReference>
<dbReference type="GO" id="GO:0005829">
    <property type="term" value="C:cytosol"/>
    <property type="evidence" value="ECO:0007669"/>
    <property type="project" value="TreeGrafter"/>
</dbReference>
<dbReference type="Proteomes" id="UP000886110">
    <property type="component" value="Unassembled WGS sequence"/>
</dbReference>
<evidence type="ECO:0008006" key="4">
    <source>
        <dbReference type="Google" id="ProtNLM"/>
    </source>
</evidence>
<organism evidence="3">
    <name type="scientific">candidate division WOR-3 bacterium</name>
    <dbReference type="NCBI Taxonomy" id="2052148"/>
    <lineage>
        <taxon>Bacteria</taxon>
        <taxon>Bacteria division WOR-3</taxon>
    </lineage>
</organism>
<proteinExistence type="predicted"/>
<dbReference type="InterPro" id="IPR051199">
    <property type="entry name" value="LPS_LOS_Heptosyltrfase"/>
</dbReference>
<keyword evidence="2" id="KW-0808">Transferase</keyword>
<comment type="caution">
    <text evidence="3">The sequence shown here is derived from an EMBL/GenBank/DDBJ whole genome shotgun (WGS) entry which is preliminary data.</text>
</comment>
<dbReference type="Pfam" id="PF01075">
    <property type="entry name" value="Glyco_transf_9"/>
    <property type="match status" value="1"/>
</dbReference>
<dbReference type="GO" id="GO:0008713">
    <property type="term" value="F:ADP-heptose-lipopolysaccharide heptosyltransferase activity"/>
    <property type="evidence" value="ECO:0007669"/>
    <property type="project" value="TreeGrafter"/>
</dbReference>
<evidence type="ECO:0000313" key="3">
    <source>
        <dbReference type="EMBL" id="HHE04933.1"/>
    </source>
</evidence>
<accession>A0A7C5HGC6</accession>
<sequence length="187" mass="20629">SRVLSELGIKYKKYLPEIHLCEEDKIKAKKILKAFKRPFIALFPGAGRRSREWPFYSVLAAKIDRGSVFLFGDKDDKKRFSSIPSSGGFWGADLGLVSALIAEMDVSIGGDTGLTHISYSVGTNTIQIYGSSIPESGFYPLGNSVYISKNLPCKPCSLHGVNFCPFGYACLRSIGVNEVYKKLRAFL</sequence>
<protein>
    <recommendedName>
        <fullName evidence="4">Glycosyltransferase family 9 protein</fullName>
    </recommendedName>
</protein>
<dbReference type="CDD" id="cd03789">
    <property type="entry name" value="GT9_LPS_heptosyltransferase"/>
    <property type="match status" value="1"/>
</dbReference>
<dbReference type="InterPro" id="IPR002201">
    <property type="entry name" value="Glyco_trans_9"/>
</dbReference>
<evidence type="ECO:0000256" key="1">
    <source>
        <dbReference type="ARBA" id="ARBA00022676"/>
    </source>
</evidence>
<name>A0A7C5HGC6_UNCW3</name>
<dbReference type="EMBL" id="DRTB01000198">
    <property type="protein sequence ID" value="HHE04933.1"/>
    <property type="molecule type" value="Genomic_DNA"/>
</dbReference>
<dbReference type="AlphaFoldDB" id="A0A7C5HGC6"/>
<reference evidence="3" key="1">
    <citation type="journal article" date="2020" name="mSystems">
        <title>Genome- and Community-Level Interaction Insights into Carbon Utilization and Element Cycling Functions of Hydrothermarchaeota in Hydrothermal Sediment.</title>
        <authorList>
            <person name="Zhou Z."/>
            <person name="Liu Y."/>
            <person name="Xu W."/>
            <person name="Pan J."/>
            <person name="Luo Z.H."/>
            <person name="Li M."/>
        </authorList>
    </citation>
    <scope>NUCLEOTIDE SEQUENCE [LARGE SCALE GENOMIC DNA]</scope>
    <source>
        <strain evidence="3">HyVt-74</strain>
    </source>
</reference>
<dbReference type="PANTHER" id="PTHR30160">
    <property type="entry name" value="TETRAACYLDISACCHARIDE 4'-KINASE-RELATED"/>
    <property type="match status" value="1"/>
</dbReference>
<dbReference type="SUPFAM" id="SSF53756">
    <property type="entry name" value="UDP-Glycosyltransferase/glycogen phosphorylase"/>
    <property type="match status" value="1"/>
</dbReference>
<evidence type="ECO:0000256" key="2">
    <source>
        <dbReference type="ARBA" id="ARBA00022679"/>
    </source>
</evidence>